<dbReference type="CDD" id="cd00170">
    <property type="entry name" value="SEC14"/>
    <property type="match status" value="1"/>
</dbReference>
<dbReference type="InterPro" id="IPR036865">
    <property type="entry name" value="CRAL-TRIO_dom_sf"/>
</dbReference>
<name>A0A6A6XMZ3_9PLEO</name>
<dbReference type="PANTHER" id="PTHR45824">
    <property type="entry name" value="GH16843P"/>
    <property type="match status" value="1"/>
</dbReference>
<feature type="region of interest" description="Disordered" evidence="1">
    <location>
        <begin position="325"/>
        <end position="348"/>
    </location>
</feature>
<dbReference type="EMBL" id="MU001804">
    <property type="protein sequence ID" value="KAF2797538.1"/>
    <property type="molecule type" value="Genomic_DNA"/>
</dbReference>
<evidence type="ECO:0000259" key="2">
    <source>
        <dbReference type="PROSITE" id="PS50191"/>
    </source>
</evidence>
<dbReference type="PROSITE" id="PS50191">
    <property type="entry name" value="CRAL_TRIO"/>
    <property type="match status" value="1"/>
</dbReference>
<accession>A0A6A6XMZ3</accession>
<evidence type="ECO:0000313" key="3">
    <source>
        <dbReference type="EMBL" id="KAF2797538.1"/>
    </source>
</evidence>
<feature type="domain" description="CRAL-TRIO" evidence="2">
    <location>
        <begin position="104"/>
        <end position="257"/>
    </location>
</feature>
<proteinExistence type="predicted"/>
<dbReference type="SUPFAM" id="SSF52087">
    <property type="entry name" value="CRAL/TRIO domain"/>
    <property type="match status" value="1"/>
</dbReference>
<reference evidence="3" key="1">
    <citation type="journal article" date="2020" name="Stud. Mycol.">
        <title>101 Dothideomycetes genomes: a test case for predicting lifestyles and emergence of pathogens.</title>
        <authorList>
            <person name="Haridas S."/>
            <person name="Albert R."/>
            <person name="Binder M."/>
            <person name="Bloem J."/>
            <person name="Labutti K."/>
            <person name="Salamov A."/>
            <person name="Andreopoulos B."/>
            <person name="Baker S."/>
            <person name="Barry K."/>
            <person name="Bills G."/>
            <person name="Bluhm B."/>
            <person name="Cannon C."/>
            <person name="Castanera R."/>
            <person name="Culley D."/>
            <person name="Daum C."/>
            <person name="Ezra D."/>
            <person name="Gonzalez J."/>
            <person name="Henrissat B."/>
            <person name="Kuo A."/>
            <person name="Liang C."/>
            <person name="Lipzen A."/>
            <person name="Lutzoni F."/>
            <person name="Magnuson J."/>
            <person name="Mondo S."/>
            <person name="Nolan M."/>
            <person name="Ohm R."/>
            <person name="Pangilinan J."/>
            <person name="Park H.-J."/>
            <person name="Ramirez L."/>
            <person name="Alfaro M."/>
            <person name="Sun H."/>
            <person name="Tritt A."/>
            <person name="Yoshinaga Y."/>
            <person name="Zwiers L.-H."/>
            <person name="Turgeon B."/>
            <person name="Goodwin S."/>
            <person name="Spatafora J."/>
            <person name="Crous P."/>
            <person name="Grigoriev I."/>
        </authorList>
    </citation>
    <scope>NUCLEOTIDE SEQUENCE</scope>
    <source>
        <strain evidence="3">CBS 109.77</strain>
    </source>
</reference>
<dbReference type="InterPro" id="IPR001251">
    <property type="entry name" value="CRAL-TRIO_dom"/>
</dbReference>
<dbReference type="OrthoDB" id="75724at2759"/>
<dbReference type="AlphaFoldDB" id="A0A6A6XMZ3"/>
<sequence>MAAPAVDAVAVAITKEPLATPAPNCTPAAHAPLTADQQAKYDELLSTARSWDTLTDDERMWLTRECLLRYLRATKWHLPQAIKRVQESLKWRSEYGTATFTADFISEENATGKQVILGYDNEGRPCLYLLPQNQNTKTNPKQVQHLVYMLERTLDIAPPGQETLALLIDFRNSSAGSQPSIATGRQVLSILQNHYPERLGRALITHLPWYVTAFLKLISPFIDPVTKTKIRYNEPLPSHIPSSQLMKNAGGDVNFEYDHSVYWPALDALATQRRTERKERWEAAGKLVGESEVYLWGGEEKSVGAGQEPVLEEKTVGIAQESVAEPSKAVADGDKAVAPVNGNTEPKTNIVNGLEKMQVKDDDEITKA</sequence>
<gene>
    <name evidence="3" type="ORF">K505DRAFT_298165</name>
</gene>
<protein>
    <submittedName>
        <fullName evidence="3">CRAL/TRIO domain-containing protein</fullName>
    </submittedName>
</protein>
<dbReference type="InterPro" id="IPR036273">
    <property type="entry name" value="CRAL/TRIO_N_dom_sf"/>
</dbReference>
<evidence type="ECO:0000313" key="4">
    <source>
        <dbReference type="Proteomes" id="UP000799757"/>
    </source>
</evidence>
<dbReference type="SMART" id="SM01100">
    <property type="entry name" value="CRAL_TRIO_N"/>
    <property type="match status" value="1"/>
</dbReference>
<dbReference type="SMART" id="SM00516">
    <property type="entry name" value="SEC14"/>
    <property type="match status" value="1"/>
</dbReference>
<dbReference type="Gene3D" id="3.40.525.10">
    <property type="entry name" value="CRAL-TRIO lipid binding domain"/>
    <property type="match status" value="1"/>
</dbReference>
<dbReference type="PANTHER" id="PTHR45824:SF29">
    <property type="entry name" value="GH16843P"/>
    <property type="match status" value="1"/>
</dbReference>
<organism evidence="3 4">
    <name type="scientific">Melanomma pulvis-pyrius CBS 109.77</name>
    <dbReference type="NCBI Taxonomy" id="1314802"/>
    <lineage>
        <taxon>Eukaryota</taxon>
        <taxon>Fungi</taxon>
        <taxon>Dikarya</taxon>
        <taxon>Ascomycota</taxon>
        <taxon>Pezizomycotina</taxon>
        <taxon>Dothideomycetes</taxon>
        <taxon>Pleosporomycetidae</taxon>
        <taxon>Pleosporales</taxon>
        <taxon>Melanommataceae</taxon>
        <taxon>Melanomma</taxon>
    </lineage>
</organism>
<dbReference type="Pfam" id="PF00650">
    <property type="entry name" value="CRAL_TRIO"/>
    <property type="match status" value="1"/>
</dbReference>
<dbReference type="GO" id="GO:0008526">
    <property type="term" value="F:phosphatidylinositol transfer activity"/>
    <property type="evidence" value="ECO:0007669"/>
    <property type="project" value="TreeGrafter"/>
</dbReference>
<evidence type="ECO:0000256" key="1">
    <source>
        <dbReference type="SAM" id="MobiDB-lite"/>
    </source>
</evidence>
<dbReference type="InterPro" id="IPR052578">
    <property type="entry name" value="PI_Transfer_CRAL-TRIO"/>
</dbReference>
<dbReference type="InterPro" id="IPR011074">
    <property type="entry name" value="CRAL/TRIO_N_dom"/>
</dbReference>
<dbReference type="Pfam" id="PF03765">
    <property type="entry name" value="CRAL_TRIO_N"/>
    <property type="match status" value="1"/>
</dbReference>
<keyword evidence="4" id="KW-1185">Reference proteome</keyword>
<dbReference type="Proteomes" id="UP000799757">
    <property type="component" value="Unassembled WGS sequence"/>
</dbReference>
<dbReference type="SUPFAM" id="SSF46938">
    <property type="entry name" value="CRAL/TRIO N-terminal domain"/>
    <property type="match status" value="1"/>
</dbReference>